<dbReference type="RefSeq" id="WP_341471086.1">
    <property type="nucleotide sequence ID" value="NZ_CP128400.1"/>
</dbReference>
<feature type="transmembrane region" description="Helical" evidence="1">
    <location>
        <begin position="116"/>
        <end position="137"/>
    </location>
</feature>
<reference evidence="3" key="2">
    <citation type="journal article" date="2024" name="Nature">
        <title>Anoxygenic phototroph of the Chloroflexota uses a type I reaction centre.</title>
        <authorList>
            <person name="Tsuji J.M."/>
            <person name="Shaw N.A."/>
            <person name="Nagashima S."/>
            <person name="Venkiteswaran J.J."/>
            <person name="Schiff S.L."/>
            <person name="Watanabe T."/>
            <person name="Fukui M."/>
            <person name="Hanada S."/>
            <person name="Tank M."/>
            <person name="Neufeld J.D."/>
        </authorList>
    </citation>
    <scope>NUCLEOTIDE SEQUENCE</scope>
    <source>
        <strain evidence="3">L227-S17</strain>
    </source>
</reference>
<dbReference type="Proteomes" id="UP000521676">
    <property type="component" value="Unassembled WGS sequence"/>
</dbReference>
<keyword evidence="5" id="KW-1185">Reference proteome</keyword>
<gene>
    <name evidence="2" type="ORF">HXX08_15580</name>
    <name evidence="3" type="ORF">OZ401_002797</name>
</gene>
<dbReference type="Proteomes" id="UP001431572">
    <property type="component" value="Chromosome 2"/>
</dbReference>
<evidence type="ECO:0000313" key="2">
    <source>
        <dbReference type="EMBL" id="NWJ47283.1"/>
    </source>
</evidence>
<organism evidence="2 4">
    <name type="scientific">Candidatus Chlorohelix allophototropha</name>
    <dbReference type="NCBI Taxonomy" id="3003348"/>
    <lineage>
        <taxon>Bacteria</taxon>
        <taxon>Bacillati</taxon>
        <taxon>Chloroflexota</taxon>
        <taxon>Chloroflexia</taxon>
        <taxon>Candidatus Chloroheliales</taxon>
        <taxon>Candidatus Chloroheliaceae</taxon>
        <taxon>Candidatus Chlorohelix</taxon>
    </lineage>
</organism>
<evidence type="ECO:0008006" key="6">
    <source>
        <dbReference type="Google" id="ProtNLM"/>
    </source>
</evidence>
<evidence type="ECO:0000313" key="3">
    <source>
        <dbReference type="EMBL" id="WJW69201.1"/>
    </source>
</evidence>
<protein>
    <recommendedName>
        <fullName evidence="6">Tetratricopeptide repeat protein</fullName>
    </recommendedName>
</protein>
<evidence type="ECO:0000256" key="1">
    <source>
        <dbReference type="SAM" id="Phobius"/>
    </source>
</evidence>
<reference evidence="2 4" key="1">
    <citation type="submission" date="2020-06" db="EMBL/GenBank/DDBJ databases">
        <title>Anoxygenic phototrophic Chloroflexota member uses a Type I reaction center.</title>
        <authorList>
            <person name="Tsuji J.M."/>
            <person name="Shaw N.A."/>
            <person name="Nagashima S."/>
            <person name="Venkiteswaran J."/>
            <person name="Schiff S.L."/>
            <person name="Hanada S."/>
            <person name="Tank M."/>
            <person name="Neufeld J.D."/>
        </authorList>
    </citation>
    <scope>NUCLEOTIDE SEQUENCE [LARGE SCALE GENOMIC DNA]</scope>
    <source>
        <strain evidence="2">L227-S17</strain>
    </source>
</reference>
<sequence>MDEQIKQAIEADNIEEARRLIREALQNNPTADTYYYAARVALNDQQRESFLKKALELDPWHELAANELEKLSSRQLAPLMEYTPTVANPASLEIQTAIPTVTATVVHKKGVPVWTWLMMGVAVMVVAGVIIGALAVVSSNNQNVSATATAEAYKLAATATASVPTPTPKPVVIARSVGCLPEITDKTYTTEPMMQVCVTPKNPGQYSDVTVYARILQKRQPTSGLGAYAYFNYRYFPASLNSLTDADGIARIRVNTGVITVDYPVRVDITFFDSSGKKIQYTPKADENIFTPE</sequence>
<dbReference type="EMBL" id="CP128400">
    <property type="protein sequence ID" value="WJW69201.1"/>
    <property type="molecule type" value="Genomic_DNA"/>
</dbReference>
<dbReference type="AlphaFoldDB" id="A0A8T7M5C7"/>
<accession>A0A8T7M5C7</accession>
<evidence type="ECO:0000313" key="5">
    <source>
        <dbReference type="Proteomes" id="UP001431572"/>
    </source>
</evidence>
<keyword evidence="1" id="KW-1133">Transmembrane helix</keyword>
<name>A0A8T7M5C7_9CHLR</name>
<keyword evidence="1" id="KW-0472">Membrane</keyword>
<dbReference type="EMBL" id="JACATZ010000003">
    <property type="protein sequence ID" value="NWJ47283.1"/>
    <property type="molecule type" value="Genomic_DNA"/>
</dbReference>
<keyword evidence="1" id="KW-0812">Transmembrane</keyword>
<evidence type="ECO:0000313" key="4">
    <source>
        <dbReference type="Proteomes" id="UP000521676"/>
    </source>
</evidence>
<proteinExistence type="predicted"/>